<protein>
    <recommendedName>
        <fullName evidence="8">High affinity methionine permease</fullName>
    </recommendedName>
</protein>
<evidence type="ECO:0000256" key="1">
    <source>
        <dbReference type="ARBA" id="ARBA00004141"/>
    </source>
</evidence>
<keyword evidence="4 5" id="KW-0472">Membrane</keyword>
<keyword evidence="3 5" id="KW-1133">Transmembrane helix</keyword>
<gene>
    <name evidence="6" type="ORF">TWF694_003203</name>
</gene>
<evidence type="ECO:0000256" key="3">
    <source>
        <dbReference type="ARBA" id="ARBA00022989"/>
    </source>
</evidence>
<evidence type="ECO:0000256" key="2">
    <source>
        <dbReference type="ARBA" id="ARBA00022692"/>
    </source>
</evidence>
<comment type="subcellular location">
    <subcellularLocation>
        <location evidence="1">Membrane</location>
        <topology evidence="1">Multi-pass membrane protein</topology>
    </subcellularLocation>
</comment>
<evidence type="ECO:0000256" key="5">
    <source>
        <dbReference type="SAM" id="Phobius"/>
    </source>
</evidence>
<accession>A0AAV9X272</accession>
<keyword evidence="7" id="KW-1185">Reference proteome</keyword>
<dbReference type="GO" id="GO:0016020">
    <property type="term" value="C:membrane"/>
    <property type="evidence" value="ECO:0007669"/>
    <property type="project" value="UniProtKB-SubCell"/>
</dbReference>
<keyword evidence="2 5" id="KW-0812">Transmembrane</keyword>
<comment type="caution">
    <text evidence="6">The sequence shown here is derived from an EMBL/GenBank/DDBJ whole genome shotgun (WGS) entry which is preliminary data.</text>
</comment>
<dbReference type="InterPro" id="IPR050598">
    <property type="entry name" value="AminoAcid_Transporter"/>
</dbReference>
<evidence type="ECO:0000313" key="6">
    <source>
        <dbReference type="EMBL" id="KAK6532040.1"/>
    </source>
</evidence>
<feature type="transmembrane region" description="Helical" evidence="5">
    <location>
        <begin position="121"/>
        <end position="140"/>
    </location>
</feature>
<feature type="transmembrane region" description="Helical" evidence="5">
    <location>
        <begin position="70"/>
        <end position="91"/>
    </location>
</feature>
<dbReference type="EMBL" id="JAVHJO010000012">
    <property type="protein sequence ID" value="KAK6532040.1"/>
    <property type="molecule type" value="Genomic_DNA"/>
</dbReference>
<feature type="transmembrane region" description="Helical" evidence="5">
    <location>
        <begin position="192"/>
        <end position="218"/>
    </location>
</feature>
<dbReference type="PANTHER" id="PTHR11785:SF532">
    <property type="entry name" value="TRANSPORTER, PUTATIVE (EUROFUNG)-RELATED"/>
    <property type="match status" value="1"/>
</dbReference>
<dbReference type="AlphaFoldDB" id="A0AAV9X272"/>
<reference evidence="6 7" key="1">
    <citation type="submission" date="2019-10" db="EMBL/GenBank/DDBJ databases">
        <authorList>
            <person name="Palmer J.M."/>
        </authorList>
    </citation>
    <scope>NUCLEOTIDE SEQUENCE [LARGE SCALE GENOMIC DNA]</scope>
    <source>
        <strain evidence="6 7">TWF694</strain>
    </source>
</reference>
<evidence type="ECO:0000256" key="4">
    <source>
        <dbReference type="ARBA" id="ARBA00023136"/>
    </source>
</evidence>
<proteinExistence type="predicted"/>
<dbReference type="GO" id="GO:0015179">
    <property type="term" value="F:L-amino acid transmembrane transporter activity"/>
    <property type="evidence" value="ECO:0007669"/>
    <property type="project" value="TreeGrafter"/>
</dbReference>
<organism evidence="6 7">
    <name type="scientific">Orbilia ellipsospora</name>
    <dbReference type="NCBI Taxonomy" id="2528407"/>
    <lineage>
        <taxon>Eukaryota</taxon>
        <taxon>Fungi</taxon>
        <taxon>Dikarya</taxon>
        <taxon>Ascomycota</taxon>
        <taxon>Pezizomycotina</taxon>
        <taxon>Orbiliomycetes</taxon>
        <taxon>Orbiliales</taxon>
        <taxon>Orbiliaceae</taxon>
        <taxon>Orbilia</taxon>
    </lineage>
</organism>
<feature type="transmembrane region" description="Helical" evidence="5">
    <location>
        <begin position="166"/>
        <end position="186"/>
    </location>
</feature>
<dbReference type="PANTHER" id="PTHR11785">
    <property type="entry name" value="AMINO ACID TRANSPORTER"/>
    <property type="match status" value="1"/>
</dbReference>
<dbReference type="Pfam" id="PF13520">
    <property type="entry name" value="AA_permease_2"/>
    <property type="match status" value="1"/>
</dbReference>
<evidence type="ECO:0000313" key="7">
    <source>
        <dbReference type="Proteomes" id="UP001365542"/>
    </source>
</evidence>
<evidence type="ECO:0008006" key="8">
    <source>
        <dbReference type="Google" id="ProtNLM"/>
    </source>
</evidence>
<name>A0AAV9X272_9PEZI</name>
<dbReference type="Gene3D" id="1.20.1740.10">
    <property type="entry name" value="Amino acid/polyamine transporter I"/>
    <property type="match status" value="1"/>
</dbReference>
<dbReference type="PIRSF" id="PIRSF006060">
    <property type="entry name" value="AA_transporter"/>
    <property type="match status" value="1"/>
</dbReference>
<dbReference type="Proteomes" id="UP001365542">
    <property type="component" value="Unassembled WGS sequence"/>
</dbReference>
<sequence length="329" mass="35997">MAFITLTALAVIIKGGDHGDKRPLFEGSVWDWGSVSPALLKVTFAYQGYATANDVMNEIKDPVRTLRSAATAALATVCAVYFLVNLAYFSVVDGEDVKNSGELIAGLFFQKVFGENIGRRVLSLAVAISTAGNVMSGLFSQSRINQEVARQGVIPFSRFFASSKPFNAPLAALSINFLQAFFIIATTPPADIYAFILDVQSYAQQFAAFGVVIGLVILRRNQPDLQRPYRAPWAAIVVRVLTCLALVLAPFLKPRGGHGDVRFWYGTYAVTTIGVLGIAWAYWYVWTVYLPKKRGYELVERGEVLDDGTKVTVLVKESIFDRTGGGVNQ</sequence>
<feature type="transmembrane region" description="Helical" evidence="5">
    <location>
        <begin position="230"/>
        <end position="251"/>
    </location>
</feature>
<dbReference type="InterPro" id="IPR002293">
    <property type="entry name" value="AA/rel_permease1"/>
</dbReference>
<feature type="transmembrane region" description="Helical" evidence="5">
    <location>
        <begin position="263"/>
        <end position="285"/>
    </location>
</feature>